<evidence type="ECO:0000313" key="2">
    <source>
        <dbReference type="Proteomes" id="UP000321306"/>
    </source>
</evidence>
<name>A0A511MZ40_DEIC1</name>
<dbReference type="EMBL" id="BJXB01000005">
    <property type="protein sequence ID" value="GEM45890.1"/>
    <property type="molecule type" value="Genomic_DNA"/>
</dbReference>
<comment type="caution">
    <text evidence="1">The sequence shown here is derived from an EMBL/GenBank/DDBJ whole genome shotgun (WGS) entry which is preliminary data.</text>
</comment>
<dbReference type="AlphaFoldDB" id="A0A511MZ40"/>
<protein>
    <submittedName>
        <fullName evidence="1">Uncharacterized protein</fullName>
    </submittedName>
</protein>
<dbReference type="Proteomes" id="UP000321306">
    <property type="component" value="Unassembled WGS sequence"/>
</dbReference>
<proteinExistence type="predicted"/>
<sequence>MTLLALNTSPRGHVQRGQIWQKSNQQHRQFLLSRDRQRFLSITERVVAWCLSTYPEVTLWRWHLLVHLYLGLVSNLTSLSKRMWHVAGGQHWTFGERTEYGAHIQALGEGW</sequence>
<keyword evidence="2" id="KW-1185">Reference proteome</keyword>
<dbReference type="RefSeq" id="WP_146883582.1">
    <property type="nucleotide sequence ID" value="NZ_BJXB01000005.1"/>
</dbReference>
<evidence type="ECO:0000313" key="1">
    <source>
        <dbReference type="EMBL" id="GEM45890.1"/>
    </source>
</evidence>
<accession>A0A511MZ40</accession>
<reference evidence="1 2" key="1">
    <citation type="submission" date="2019-07" db="EMBL/GenBank/DDBJ databases">
        <title>Whole genome shotgun sequence of Deinococcus cellulosilyticus NBRC 106333.</title>
        <authorList>
            <person name="Hosoyama A."/>
            <person name="Uohara A."/>
            <person name="Ohji S."/>
            <person name="Ichikawa N."/>
        </authorList>
    </citation>
    <scope>NUCLEOTIDE SEQUENCE [LARGE SCALE GENOMIC DNA]</scope>
    <source>
        <strain evidence="1 2">NBRC 106333</strain>
    </source>
</reference>
<gene>
    <name evidence="1" type="ORF">DC3_15250</name>
</gene>
<organism evidence="1 2">
    <name type="scientific">Deinococcus cellulosilyticus (strain DSM 18568 / NBRC 106333 / KACC 11606 / 5516J-15)</name>
    <dbReference type="NCBI Taxonomy" id="1223518"/>
    <lineage>
        <taxon>Bacteria</taxon>
        <taxon>Thermotogati</taxon>
        <taxon>Deinococcota</taxon>
        <taxon>Deinococci</taxon>
        <taxon>Deinococcales</taxon>
        <taxon>Deinococcaceae</taxon>
        <taxon>Deinococcus</taxon>
    </lineage>
</organism>